<reference evidence="9" key="1">
    <citation type="submission" date="2015-12" db="EMBL/GenBank/DDBJ databases">
        <authorList>
            <person name="Shamseldin A."/>
            <person name="Moawad H."/>
            <person name="Abd El-Rahim W.M."/>
            <person name="Sadowsky M.J."/>
        </authorList>
    </citation>
    <scope>NUCLEOTIDE SEQUENCE</scope>
</reference>
<proteinExistence type="evidence at transcript level"/>
<keyword evidence="6 9" id="KW-0675">Receptor</keyword>
<reference evidence="9" key="2">
    <citation type="journal article" date="2016" name="PLoS ONE">
        <title>Molecular Characterization and Sex Distribution of Chemosensory Receptor Gene Family Based on Transcriptome Analysis of Scaeva pyrastri.</title>
        <authorList>
            <person name="Li X.M."/>
            <person name="Zhu X.Y."/>
            <person name="He P."/>
            <person name="Xu L."/>
            <person name="Sun L."/>
            <person name="Chen L."/>
            <person name="Wang Z.Q."/>
            <person name="Deng D.G."/>
            <person name="Zhang Y.N."/>
        </authorList>
    </citation>
    <scope>NUCLEOTIDE SEQUENCE</scope>
</reference>
<accession>A0A1B3B7D7</accession>
<dbReference type="SUPFAM" id="SSF53850">
    <property type="entry name" value="Periplasmic binding protein-like II"/>
    <property type="match status" value="1"/>
</dbReference>
<dbReference type="GO" id="GO:0005886">
    <property type="term" value="C:plasma membrane"/>
    <property type="evidence" value="ECO:0007669"/>
    <property type="project" value="UniProtKB-SubCell"/>
</dbReference>
<dbReference type="InterPro" id="IPR052192">
    <property type="entry name" value="Insect_Ionotropic_Sensory_Rcpt"/>
</dbReference>
<evidence type="ECO:0000256" key="2">
    <source>
        <dbReference type="ARBA" id="ARBA00022475"/>
    </source>
</evidence>
<keyword evidence="2" id="KW-1003">Cell membrane</keyword>
<keyword evidence="3 8" id="KW-0812">Transmembrane</keyword>
<keyword evidence="5 8" id="KW-0472">Membrane</keyword>
<dbReference type="PANTHER" id="PTHR42643">
    <property type="entry name" value="IONOTROPIC RECEPTOR 20A-RELATED"/>
    <property type="match status" value="1"/>
</dbReference>
<feature type="transmembrane region" description="Helical" evidence="8">
    <location>
        <begin position="220"/>
        <end position="242"/>
    </location>
</feature>
<evidence type="ECO:0000256" key="4">
    <source>
        <dbReference type="ARBA" id="ARBA00022989"/>
    </source>
</evidence>
<feature type="transmembrane region" description="Helical" evidence="8">
    <location>
        <begin position="26"/>
        <end position="45"/>
    </location>
</feature>
<protein>
    <submittedName>
        <fullName evidence="9">Putative ionotropic receptor IR15</fullName>
    </submittedName>
</protein>
<name>A0A1B3B7D7_SCAPY</name>
<feature type="non-terminal residue" evidence="9">
    <location>
        <position position="247"/>
    </location>
</feature>
<organism evidence="9">
    <name type="scientific">Scaeva pyrastri</name>
    <name type="common">Hoverfly</name>
    <name type="synonym">Musca pyrastri</name>
    <dbReference type="NCBI Taxonomy" id="219539"/>
    <lineage>
        <taxon>Eukaryota</taxon>
        <taxon>Metazoa</taxon>
        <taxon>Ecdysozoa</taxon>
        <taxon>Arthropoda</taxon>
        <taxon>Hexapoda</taxon>
        <taxon>Insecta</taxon>
        <taxon>Pterygota</taxon>
        <taxon>Neoptera</taxon>
        <taxon>Endopterygota</taxon>
        <taxon>Diptera</taxon>
        <taxon>Brachycera</taxon>
        <taxon>Muscomorpha</taxon>
        <taxon>Syrphoidea</taxon>
        <taxon>Syrphidae</taxon>
        <taxon>Syrphinae</taxon>
        <taxon>Syrphini</taxon>
        <taxon>Scaeva</taxon>
    </lineage>
</organism>
<evidence type="ECO:0000256" key="3">
    <source>
        <dbReference type="ARBA" id="ARBA00022692"/>
    </source>
</evidence>
<dbReference type="PANTHER" id="PTHR42643:SF41">
    <property type="entry name" value="IONOTROPIC RECEPTOR 20A-RELATED"/>
    <property type="match status" value="1"/>
</dbReference>
<evidence type="ECO:0000256" key="1">
    <source>
        <dbReference type="ARBA" id="ARBA00004651"/>
    </source>
</evidence>
<evidence type="ECO:0000256" key="7">
    <source>
        <dbReference type="ARBA" id="ARBA00023180"/>
    </source>
</evidence>
<evidence type="ECO:0000256" key="8">
    <source>
        <dbReference type="SAM" id="Phobius"/>
    </source>
</evidence>
<evidence type="ECO:0000256" key="5">
    <source>
        <dbReference type="ARBA" id="ARBA00023136"/>
    </source>
</evidence>
<comment type="subcellular location">
    <subcellularLocation>
        <location evidence="1">Cell membrane</location>
        <topology evidence="1">Multi-pass membrane protein</topology>
    </subcellularLocation>
</comment>
<evidence type="ECO:0000313" key="9">
    <source>
        <dbReference type="EMBL" id="AOE48119.1"/>
    </source>
</evidence>
<dbReference type="EMBL" id="KU291869">
    <property type="protein sequence ID" value="AOE48119.1"/>
    <property type="molecule type" value="mRNA"/>
</dbReference>
<dbReference type="AlphaFoldDB" id="A0A1B3B7D7"/>
<keyword evidence="7" id="KW-0325">Glycoprotein</keyword>
<sequence>LNDNCLRGALGQSFSEMRNAPLKIKFIYLQICLLGIILTTSYNSYLQTYVTSPPTIAKIRSFDDLLESNIKVFCLEEEFQELHKIDHRFRDKYFKIFSFEKDFARYVIFRDTLNTNFAYMVNRVKSITIQEQQKIFTKPLFRHPSELCFFDFIPISFPIQEDSIFRDAIDFLILQVHSSGLLQFWHKKSFNELIDSGRIKLEDLATKVDFLPMKVDDLRLIWIGLGGGLFVSSLCFLGEILIDKWKD</sequence>
<feature type="non-terminal residue" evidence="9">
    <location>
        <position position="1"/>
    </location>
</feature>
<keyword evidence="4 8" id="KW-1133">Transmembrane helix</keyword>
<evidence type="ECO:0000256" key="6">
    <source>
        <dbReference type="ARBA" id="ARBA00023170"/>
    </source>
</evidence>